<dbReference type="Proteomes" id="UP001303046">
    <property type="component" value="Unassembled WGS sequence"/>
</dbReference>
<organism evidence="1 2">
    <name type="scientific">Necator americanus</name>
    <name type="common">Human hookworm</name>
    <dbReference type="NCBI Taxonomy" id="51031"/>
    <lineage>
        <taxon>Eukaryota</taxon>
        <taxon>Metazoa</taxon>
        <taxon>Ecdysozoa</taxon>
        <taxon>Nematoda</taxon>
        <taxon>Chromadorea</taxon>
        <taxon>Rhabditida</taxon>
        <taxon>Rhabditina</taxon>
        <taxon>Rhabditomorpha</taxon>
        <taxon>Strongyloidea</taxon>
        <taxon>Ancylostomatidae</taxon>
        <taxon>Bunostominae</taxon>
        <taxon>Necator</taxon>
    </lineage>
</organism>
<comment type="caution">
    <text evidence="1">The sequence shown here is derived from an EMBL/GenBank/DDBJ whole genome shotgun (WGS) entry which is preliminary data.</text>
</comment>
<accession>A0ABR1CCB4</accession>
<evidence type="ECO:0000313" key="1">
    <source>
        <dbReference type="EMBL" id="KAK6734876.1"/>
    </source>
</evidence>
<sequence length="95" mass="11254">MLWNNEELYSEMDVMYPRMAQGEYQHIPVLSKSVVKNRLRFLSHNIGRSLDRLFQAALKLLTDTNWKRPLGRGCKLWTEVMKEDLKKLGIDRQFG</sequence>
<proteinExistence type="predicted"/>
<dbReference type="EMBL" id="JAVFWL010000002">
    <property type="protein sequence ID" value="KAK6734876.1"/>
    <property type="molecule type" value="Genomic_DNA"/>
</dbReference>
<name>A0ABR1CCB4_NECAM</name>
<protein>
    <submittedName>
        <fullName evidence="1">Uncharacterized protein</fullName>
    </submittedName>
</protein>
<gene>
    <name evidence="1" type="primary">Necator_chrII.g5998</name>
    <name evidence="1" type="ORF">RB195_018205</name>
</gene>
<keyword evidence="2" id="KW-1185">Reference proteome</keyword>
<evidence type="ECO:0000313" key="2">
    <source>
        <dbReference type="Proteomes" id="UP001303046"/>
    </source>
</evidence>
<reference evidence="1 2" key="1">
    <citation type="submission" date="2023-08" db="EMBL/GenBank/DDBJ databases">
        <title>A Necator americanus chromosomal reference genome.</title>
        <authorList>
            <person name="Ilik V."/>
            <person name="Petrzelkova K.J."/>
            <person name="Pardy F."/>
            <person name="Fuh T."/>
            <person name="Niatou-Singa F.S."/>
            <person name="Gouil Q."/>
            <person name="Baker L."/>
            <person name="Ritchie M.E."/>
            <person name="Jex A.R."/>
            <person name="Gazzola D."/>
            <person name="Li H."/>
            <person name="Toshio Fujiwara R."/>
            <person name="Zhan B."/>
            <person name="Aroian R.V."/>
            <person name="Pafco B."/>
            <person name="Schwarz E.M."/>
        </authorList>
    </citation>
    <scope>NUCLEOTIDE SEQUENCE [LARGE SCALE GENOMIC DNA]</scope>
    <source>
        <strain evidence="1 2">Aroian</strain>
        <tissue evidence="1">Whole animal</tissue>
    </source>
</reference>